<reference evidence="3 4" key="1">
    <citation type="submission" date="2016-11" db="EMBL/GenBank/DDBJ databases">
        <title>Paenibacillus species isolates.</title>
        <authorList>
            <person name="Beno S.M."/>
        </authorList>
    </citation>
    <scope>NUCLEOTIDE SEQUENCE [LARGE SCALE GENOMIC DNA]</scope>
    <source>
        <strain evidence="3 4">FSL F4-0100</strain>
    </source>
</reference>
<dbReference type="AlphaFoldDB" id="A0A1R1AVT9"/>
<dbReference type="OrthoDB" id="2664740at2"/>
<keyword evidence="3" id="KW-0808">Transferase</keyword>
<dbReference type="Pfam" id="PF01636">
    <property type="entry name" value="APH"/>
    <property type="match status" value="1"/>
</dbReference>
<dbReference type="PANTHER" id="PTHR21064:SF6">
    <property type="entry name" value="AMINOGLYCOSIDE PHOSPHOTRANSFERASE DOMAIN-CONTAINING PROTEIN"/>
    <property type="match status" value="1"/>
</dbReference>
<dbReference type="InterPro" id="IPR011009">
    <property type="entry name" value="Kinase-like_dom_sf"/>
</dbReference>
<evidence type="ECO:0000313" key="4">
    <source>
        <dbReference type="Proteomes" id="UP000187074"/>
    </source>
</evidence>
<dbReference type="EMBL" id="MRTF01000009">
    <property type="protein sequence ID" value="OME89714.1"/>
    <property type="molecule type" value="Genomic_DNA"/>
</dbReference>
<dbReference type="InterPro" id="IPR002575">
    <property type="entry name" value="Aminoglycoside_PTrfase"/>
</dbReference>
<gene>
    <name evidence="3" type="ORF">BK123_25445</name>
</gene>
<dbReference type="PANTHER" id="PTHR21064">
    <property type="entry name" value="AMINOGLYCOSIDE PHOSPHOTRANSFERASE DOMAIN-CONTAINING PROTEIN-RELATED"/>
    <property type="match status" value="1"/>
</dbReference>
<accession>A0A1R1AVT9</accession>
<dbReference type="Gene3D" id="3.90.1200.10">
    <property type="match status" value="1"/>
</dbReference>
<name>A0A1R1AVT9_PAELA</name>
<dbReference type="STRING" id="1401.BK123_25445"/>
<proteinExistence type="inferred from homology"/>
<evidence type="ECO:0000256" key="1">
    <source>
        <dbReference type="ARBA" id="ARBA00038240"/>
    </source>
</evidence>
<evidence type="ECO:0000259" key="2">
    <source>
        <dbReference type="Pfam" id="PF01636"/>
    </source>
</evidence>
<dbReference type="Proteomes" id="UP000187074">
    <property type="component" value="Unassembled WGS sequence"/>
</dbReference>
<dbReference type="GO" id="GO:0019202">
    <property type="term" value="F:amino acid kinase activity"/>
    <property type="evidence" value="ECO:0007669"/>
    <property type="project" value="TreeGrafter"/>
</dbReference>
<evidence type="ECO:0000313" key="3">
    <source>
        <dbReference type="EMBL" id="OME89714.1"/>
    </source>
</evidence>
<protein>
    <submittedName>
        <fullName evidence="3">Phosphotransferase</fullName>
    </submittedName>
</protein>
<feature type="domain" description="Aminoglycoside phosphotransferase" evidence="2">
    <location>
        <begin position="21"/>
        <end position="251"/>
    </location>
</feature>
<dbReference type="RefSeq" id="WP_076325140.1">
    <property type="nucleotide sequence ID" value="NZ_MRTF01000009.1"/>
</dbReference>
<sequence length="336" mass="39103">MEHLFLELLQHYVHGPVHSIETVPFGMTNDSRIVVMNQGKYVARIYNCHTKNEERLRFEVELTAYLERCSLSFDVPGFVSCKDDAKYVVLSDGSLGSLTRFIEGVVPDLSCMYDVLSYGRTVGEISYALQQFELNSVDVVCPEIAFHEVYNLHSLANQTNIYEFLTCPPFEIDAEHIAVLQGYYESGLNHAAELNVLPKQMVHHDILVFNLLIDPQSREMSGVLDFDFAAMDLRIWELSICLNHLLQQEDQTLTKVELFLDEYRKYMRLTRAEIQWIPYIMELYYVSLLSIYIGQHLAGRNIASYFHLMLKQLLIRSEWMERNQHEFAELLYSKCL</sequence>
<comment type="caution">
    <text evidence="3">The sequence shown here is derived from an EMBL/GenBank/DDBJ whole genome shotgun (WGS) entry which is preliminary data.</text>
</comment>
<dbReference type="Gene3D" id="3.30.200.20">
    <property type="entry name" value="Phosphorylase Kinase, domain 1"/>
    <property type="match status" value="1"/>
</dbReference>
<dbReference type="InterPro" id="IPR050249">
    <property type="entry name" value="Pseudomonas-type_ThrB"/>
</dbReference>
<organism evidence="3 4">
    <name type="scientific">Paenibacillus lautus</name>
    <name type="common">Bacillus lautus</name>
    <dbReference type="NCBI Taxonomy" id="1401"/>
    <lineage>
        <taxon>Bacteria</taxon>
        <taxon>Bacillati</taxon>
        <taxon>Bacillota</taxon>
        <taxon>Bacilli</taxon>
        <taxon>Bacillales</taxon>
        <taxon>Paenibacillaceae</taxon>
        <taxon>Paenibacillus</taxon>
    </lineage>
</organism>
<comment type="similarity">
    <text evidence="1">Belongs to the pseudomonas-type ThrB family.</text>
</comment>
<dbReference type="SUPFAM" id="SSF56112">
    <property type="entry name" value="Protein kinase-like (PK-like)"/>
    <property type="match status" value="1"/>
</dbReference>